<evidence type="ECO:0008006" key="6">
    <source>
        <dbReference type="Google" id="ProtNLM"/>
    </source>
</evidence>
<feature type="domain" description="At1g61320/AtMIF1 LRR" evidence="3">
    <location>
        <begin position="306"/>
        <end position="403"/>
    </location>
</feature>
<dbReference type="Gene3D" id="3.80.10.10">
    <property type="entry name" value="Ribonuclease Inhibitor"/>
    <property type="match status" value="1"/>
</dbReference>
<accession>A0A7J7FUD8</accession>
<comment type="caution">
    <text evidence="4">The sequence shown here is derived from an EMBL/GenBank/DDBJ whole genome shotgun (WGS) entry which is preliminary data.</text>
</comment>
<feature type="region of interest" description="Disordered" evidence="1">
    <location>
        <begin position="1"/>
        <end position="24"/>
    </location>
</feature>
<sequence>MLWKRVSQQKLLSRKHPTGKQKKVSNTMNWALLRKPKRKVLNIAMNRFRVKKKRKIRNVNGGGERTGNFDRISELPEPIIHHILSFLRCPKDVARTSVLSKKWRRIWTSFLTFDFDQKCFKAQKAEFKQFIEHSLSTRIAQLVCIKKFRLHLTSFDSKWTHHIDRWLCAATAKKVEELEIYVGIKKRRCYSLPRIVLAAETLTSLKLYGCKLVNYNNINLPNLKQLSIKKVRIDMNIIQSFIRSCPWIEDLRLILCTGLDRLHVSTLIKLNRLEVHECNGLKWVEIEVSSLQTFWCCGKRTTPCNINLDRCKNLRSLTLKDAKMTSELFQDQISKFPVLEKLVLKECHTLERIIIFSETLKRLTLIRCKKLYAIIDAPNLQSFEYTGYQMPIFPMGQPNLQEAKFYFESMMEKDEKNKHAFEGHNINLLNKLLESLGKFNQSESLKLVVRHDKDVIVCEELRDIQLLPFYDLKLEIINSSTSLKDLLDSLLRTTHPENLSVVSPSNSEFLKFLHEKRMNREANLLCCRYYWRKCWWHYLKDVKIENEWTSVMNPLKKPSSTLHQTTTFKLEWTEG</sequence>
<dbReference type="EMBL" id="JACBKZ010000014">
    <property type="protein sequence ID" value="KAF5931975.1"/>
    <property type="molecule type" value="Genomic_DNA"/>
</dbReference>
<dbReference type="Proteomes" id="UP000593564">
    <property type="component" value="Unassembled WGS sequence"/>
</dbReference>
<protein>
    <recommendedName>
        <fullName evidence="6">F-box domain-containing protein</fullName>
    </recommendedName>
</protein>
<feature type="compositionally biased region" description="Basic residues" evidence="1">
    <location>
        <begin position="12"/>
        <end position="23"/>
    </location>
</feature>
<gene>
    <name evidence="4" type="ORF">HYC85_028146</name>
</gene>
<organism evidence="4 5">
    <name type="scientific">Camellia sinensis</name>
    <name type="common">Tea plant</name>
    <name type="synonym">Thea sinensis</name>
    <dbReference type="NCBI Taxonomy" id="4442"/>
    <lineage>
        <taxon>Eukaryota</taxon>
        <taxon>Viridiplantae</taxon>
        <taxon>Streptophyta</taxon>
        <taxon>Embryophyta</taxon>
        <taxon>Tracheophyta</taxon>
        <taxon>Spermatophyta</taxon>
        <taxon>Magnoliopsida</taxon>
        <taxon>eudicotyledons</taxon>
        <taxon>Gunneridae</taxon>
        <taxon>Pentapetalae</taxon>
        <taxon>asterids</taxon>
        <taxon>Ericales</taxon>
        <taxon>Theaceae</taxon>
        <taxon>Camellia</taxon>
    </lineage>
</organism>
<feature type="compositionally biased region" description="Polar residues" evidence="1">
    <location>
        <begin position="1"/>
        <end position="11"/>
    </location>
</feature>
<evidence type="ECO:0000256" key="1">
    <source>
        <dbReference type="SAM" id="MobiDB-lite"/>
    </source>
</evidence>
<dbReference type="CDD" id="cd22160">
    <property type="entry name" value="F-box_AtFBL13-like"/>
    <property type="match status" value="1"/>
</dbReference>
<dbReference type="PANTHER" id="PTHR34145">
    <property type="entry name" value="OS02G0105600 PROTEIN"/>
    <property type="match status" value="1"/>
</dbReference>
<dbReference type="Gene3D" id="1.20.1280.50">
    <property type="match status" value="1"/>
</dbReference>
<dbReference type="SUPFAM" id="SSF81383">
    <property type="entry name" value="F-box domain"/>
    <property type="match status" value="1"/>
</dbReference>
<dbReference type="InterPro" id="IPR032675">
    <property type="entry name" value="LRR_dom_sf"/>
</dbReference>
<evidence type="ECO:0000313" key="4">
    <source>
        <dbReference type="EMBL" id="KAF5931975.1"/>
    </source>
</evidence>
<name>A0A7J7FUD8_CAMSI</name>
<evidence type="ECO:0000259" key="3">
    <source>
        <dbReference type="Pfam" id="PF23622"/>
    </source>
</evidence>
<dbReference type="InterPro" id="IPR053781">
    <property type="entry name" value="F-box_AtFBL13-like"/>
</dbReference>
<evidence type="ECO:0000313" key="5">
    <source>
        <dbReference type="Proteomes" id="UP000593564"/>
    </source>
</evidence>
<dbReference type="InterPro" id="IPR001810">
    <property type="entry name" value="F-box_dom"/>
</dbReference>
<feature type="domain" description="At1g61320/AtMIF1 LRR" evidence="3">
    <location>
        <begin position="145"/>
        <end position="300"/>
    </location>
</feature>
<dbReference type="InterPro" id="IPR055357">
    <property type="entry name" value="LRR_At1g61320_AtMIF1"/>
</dbReference>
<proteinExistence type="predicted"/>
<reference evidence="4 5" key="2">
    <citation type="submission" date="2020-07" db="EMBL/GenBank/DDBJ databases">
        <title>Genome assembly of wild tea tree DASZ reveals pedigree and selection history of tea varieties.</title>
        <authorList>
            <person name="Zhang W."/>
        </authorList>
    </citation>
    <scope>NUCLEOTIDE SEQUENCE [LARGE SCALE GENOMIC DNA]</scope>
    <source>
        <strain evidence="5">cv. G240</strain>
        <tissue evidence="4">Leaf</tissue>
    </source>
</reference>
<reference evidence="5" key="1">
    <citation type="journal article" date="2020" name="Nat. Commun.">
        <title>Genome assembly of wild tea tree DASZ reveals pedigree and selection history of tea varieties.</title>
        <authorList>
            <person name="Zhang W."/>
            <person name="Zhang Y."/>
            <person name="Qiu H."/>
            <person name="Guo Y."/>
            <person name="Wan H."/>
            <person name="Zhang X."/>
            <person name="Scossa F."/>
            <person name="Alseekh S."/>
            <person name="Zhang Q."/>
            <person name="Wang P."/>
            <person name="Xu L."/>
            <person name="Schmidt M.H."/>
            <person name="Jia X."/>
            <person name="Li D."/>
            <person name="Zhu A."/>
            <person name="Guo F."/>
            <person name="Chen W."/>
            <person name="Ni D."/>
            <person name="Usadel B."/>
            <person name="Fernie A.R."/>
            <person name="Wen W."/>
        </authorList>
    </citation>
    <scope>NUCLEOTIDE SEQUENCE [LARGE SCALE GENOMIC DNA]</scope>
    <source>
        <strain evidence="5">cv. G240</strain>
    </source>
</reference>
<dbReference type="Pfam" id="PF00646">
    <property type="entry name" value="F-box"/>
    <property type="match status" value="1"/>
</dbReference>
<dbReference type="Pfam" id="PF23622">
    <property type="entry name" value="LRR_At1g61320_AtMIF1"/>
    <property type="match status" value="2"/>
</dbReference>
<dbReference type="AlphaFoldDB" id="A0A7J7FUD8"/>
<dbReference type="InterPro" id="IPR036047">
    <property type="entry name" value="F-box-like_dom_sf"/>
</dbReference>
<dbReference type="SUPFAM" id="SSF52047">
    <property type="entry name" value="RNI-like"/>
    <property type="match status" value="1"/>
</dbReference>
<feature type="domain" description="F-box" evidence="2">
    <location>
        <begin position="72"/>
        <end position="110"/>
    </location>
</feature>
<evidence type="ECO:0000259" key="2">
    <source>
        <dbReference type="Pfam" id="PF00646"/>
    </source>
</evidence>
<keyword evidence="5" id="KW-1185">Reference proteome</keyword>
<dbReference type="PANTHER" id="PTHR34145:SF28">
    <property type="entry name" value="F-BOX DOMAIN-CONTAINING PROTEIN"/>
    <property type="match status" value="1"/>
</dbReference>
<dbReference type="InterPro" id="IPR053772">
    <property type="entry name" value="At1g61320/At1g61330-like"/>
</dbReference>